<dbReference type="Proteomes" id="UP000885771">
    <property type="component" value="Unassembled WGS sequence"/>
</dbReference>
<dbReference type="Pfam" id="PF13860">
    <property type="entry name" value="FlgD_ig"/>
    <property type="match status" value="1"/>
</dbReference>
<gene>
    <name evidence="3" type="ORF">ENJ15_06710</name>
</gene>
<organism evidence="3">
    <name type="scientific">Caldithrix abyssi</name>
    <dbReference type="NCBI Taxonomy" id="187145"/>
    <lineage>
        <taxon>Bacteria</taxon>
        <taxon>Pseudomonadati</taxon>
        <taxon>Calditrichota</taxon>
        <taxon>Calditrichia</taxon>
        <taxon>Calditrichales</taxon>
        <taxon>Calditrichaceae</taxon>
        <taxon>Caldithrix</taxon>
    </lineage>
</organism>
<feature type="chain" id="PRO_5031133139" evidence="1">
    <location>
        <begin position="18"/>
        <end position="361"/>
    </location>
</feature>
<dbReference type="EMBL" id="DRLI01000257">
    <property type="protein sequence ID" value="HHM02689.1"/>
    <property type="molecule type" value="Genomic_DNA"/>
</dbReference>
<sequence length="361" mass="40048">MRFFVTLLLLSVSWLPAQITITNSDVLGTIGQTHLFESDTTGSITISPGEAGENKIWDFSSTVINGEENWIAFIDPQNTAYADSFPGSNFSFFEWFPNEQGGLDTAYIYYSVTASSIGLQGMIFETDTAVYADRSRESLAPLPLTYGLSWKSVSKDTTDIDGFITYQSDSSYSVVDAWGTITLPSGTFECLRIRNNNTNISSFYFDGIFYGSDTTTSIDYDWVSKNNFRVFSMESQPYETEANFTEASSVERLKSISTTAIAGEGAARPGAFELDQNYPNPFNPSTTIAYRLERNANVSLKIYDLSGRLIRTLAQGMQQAGYKLVQWDGRDMNGQNVSSGAYIYQLQAGDVSISKRMILVK</sequence>
<evidence type="ECO:0000313" key="3">
    <source>
        <dbReference type="EMBL" id="HHM02689.1"/>
    </source>
</evidence>
<accession>A0A7V5VF67</accession>
<comment type="caution">
    <text evidence="3">The sequence shown here is derived from an EMBL/GenBank/DDBJ whole genome shotgun (WGS) entry which is preliminary data.</text>
</comment>
<dbReference type="AlphaFoldDB" id="A0A7V5VF67"/>
<feature type="domain" description="FlgD/Vpr Ig-like" evidence="2">
    <location>
        <begin position="286"/>
        <end position="348"/>
    </location>
</feature>
<feature type="signal peptide" evidence="1">
    <location>
        <begin position="1"/>
        <end position="17"/>
    </location>
</feature>
<dbReference type="NCBIfam" id="TIGR04183">
    <property type="entry name" value="Por_Secre_tail"/>
    <property type="match status" value="1"/>
</dbReference>
<dbReference type="Gene3D" id="2.60.40.4070">
    <property type="match status" value="1"/>
</dbReference>
<proteinExistence type="predicted"/>
<reference evidence="3" key="1">
    <citation type="journal article" date="2020" name="mSystems">
        <title>Genome- and Community-Level Interaction Insights into Carbon Utilization and Element Cycling Functions of Hydrothermarchaeota in Hydrothermal Sediment.</title>
        <authorList>
            <person name="Zhou Z."/>
            <person name="Liu Y."/>
            <person name="Xu W."/>
            <person name="Pan J."/>
            <person name="Luo Z.H."/>
            <person name="Li M."/>
        </authorList>
    </citation>
    <scope>NUCLEOTIDE SEQUENCE [LARGE SCALE GENOMIC DNA]</scope>
    <source>
        <strain evidence="3">HyVt-460</strain>
    </source>
</reference>
<keyword evidence="1" id="KW-0732">Signal</keyword>
<dbReference type="InterPro" id="IPR025965">
    <property type="entry name" value="FlgD/Vpr_Ig-like"/>
</dbReference>
<evidence type="ECO:0000259" key="2">
    <source>
        <dbReference type="Pfam" id="PF13860"/>
    </source>
</evidence>
<protein>
    <submittedName>
        <fullName evidence="3">T9SS type A sorting domain-containing protein</fullName>
    </submittedName>
</protein>
<dbReference type="InterPro" id="IPR026444">
    <property type="entry name" value="Secre_tail"/>
</dbReference>
<evidence type="ECO:0000256" key="1">
    <source>
        <dbReference type="SAM" id="SignalP"/>
    </source>
</evidence>
<name>A0A7V5VF67_CALAY</name>